<proteinExistence type="predicted"/>
<dbReference type="Pfam" id="PF06022">
    <property type="entry name" value="Cir_Bir_Yir"/>
    <property type="match status" value="1"/>
</dbReference>
<dbReference type="AlphaFoldDB" id="A0A081I8Y4"/>
<name>A0A081I8Y4_PLAVN</name>
<feature type="non-terminal residue" evidence="1">
    <location>
        <position position="1"/>
    </location>
</feature>
<protein>
    <recommendedName>
        <fullName evidence="3">Plasmodium variant antigen protein Cir/Yir/Bir</fullName>
    </recommendedName>
</protein>
<evidence type="ECO:0008006" key="3">
    <source>
        <dbReference type="Google" id="ProtNLM"/>
    </source>
</evidence>
<dbReference type="InterPro" id="IPR006477">
    <property type="entry name" value="Yir_bir_cir"/>
</dbReference>
<sequence length="118" mass="13383">SEKANEFADQFEKLNNDSNINGNTSYSKLLSALSDDYYNLKKACENDSSSNFPALSPVKTPPNKLLPALSTFSVIPVFLGVPYKVNNKELKIIIFKNSFRDSTYVIIKKYIIIFPFLY</sequence>
<evidence type="ECO:0000313" key="2">
    <source>
        <dbReference type="Proteomes" id="UP000030681"/>
    </source>
</evidence>
<evidence type="ECO:0000313" key="1">
    <source>
        <dbReference type="EMBL" id="KEG00142.1"/>
    </source>
</evidence>
<accession>A0A081I8Y4</accession>
<dbReference type="EMBL" id="KL446991">
    <property type="protein sequence ID" value="KEG00142.1"/>
    <property type="molecule type" value="Genomic_DNA"/>
</dbReference>
<reference evidence="1 2" key="1">
    <citation type="submission" date="2013-02" db="EMBL/GenBank/DDBJ databases">
        <title>The Genome Sequence of Plasmodium vinckei vinckei.</title>
        <authorList>
            <consortium name="The Broad Institute Genome Sequencing Platform"/>
            <consortium name="The Broad Institute Genome Sequencing Center for Infectious Disease"/>
            <person name="Neafsey D."/>
            <person name="Cheeseman I."/>
            <person name="Volkman S."/>
            <person name="Adams J."/>
            <person name="Walker B."/>
            <person name="Young S.K."/>
            <person name="Zeng Q."/>
            <person name="Gargeya S."/>
            <person name="Fitzgerald M."/>
            <person name="Haas B."/>
            <person name="Abouelleil A."/>
            <person name="Alvarado L."/>
            <person name="Arachchi H.M."/>
            <person name="Berlin A.M."/>
            <person name="Chapman S.B."/>
            <person name="Dewar J."/>
            <person name="Goldberg J."/>
            <person name="Griggs A."/>
            <person name="Gujja S."/>
            <person name="Hansen M."/>
            <person name="Howarth C."/>
            <person name="Imamovic A."/>
            <person name="Larimer J."/>
            <person name="McCowan C."/>
            <person name="Murphy C."/>
            <person name="Neiman D."/>
            <person name="Pearson M."/>
            <person name="Priest M."/>
            <person name="Roberts A."/>
            <person name="Saif S."/>
            <person name="Shea T."/>
            <person name="Sisk P."/>
            <person name="Sykes S."/>
            <person name="Wortman J."/>
            <person name="Nusbaum C."/>
            <person name="Birren B."/>
        </authorList>
    </citation>
    <scope>NUCLEOTIDE SEQUENCE [LARGE SCALE GENOMIC DNA]</scope>
    <source>
        <strain evidence="2">vinckei</strain>
    </source>
</reference>
<dbReference type="Proteomes" id="UP000030681">
    <property type="component" value="Unassembled WGS sequence"/>
</dbReference>
<organism evidence="1 2">
    <name type="scientific">Plasmodium vinckei vinckei</name>
    <dbReference type="NCBI Taxonomy" id="54757"/>
    <lineage>
        <taxon>Eukaryota</taxon>
        <taxon>Sar</taxon>
        <taxon>Alveolata</taxon>
        <taxon>Apicomplexa</taxon>
        <taxon>Aconoidasida</taxon>
        <taxon>Haemosporida</taxon>
        <taxon>Plasmodiidae</taxon>
        <taxon>Plasmodium</taxon>
        <taxon>Plasmodium (Vinckeia)</taxon>
    </lineage>
</organism>
<gene>
    <name evidence="1" type="ORF">YYE_05009</name>
</gene>